<comment type="subcellular location">
    <subcellularLocation>
        <location evidence="9">Nucleus</location>
    </subcellularLocation>
</comment>
<dbReference type="UniPathway" id="UPA00989"/>
<keyword evidence="4 9" id="KW-0808">Transferase</keyword>
<evidence type="ECO:0000256" key="6">
    <source>
        <dbReference type="ARBA" id="ARBA00022694"/>
    </source>
</evidence>
<keyword evidence="3 9" id="KW-0489">Methyltransferase</keyword>
<comment type="pathway">
    <text evidence="9">tRNA modification; N(7)-methylguanine-tRNA biosynthesis.</text>
</comment>
<feature type="binding site" evidence="9">
    <location>
        <position position="223"/>
    </location>
    <ligand>
        <name>S-adenosyl-L-methionine</name>
        <dbReference type="ChEBI" id="CHEBI:59789"/>
    </ligand>
</feature>
<dbReference type="PANTHER" id="PTHR23417">
    <property type="entry name" value="3-DEOXY-D-MANNO-OCTULOSONIC-ACID TRANSFERASE/TRNA GUANINE-N 7 - -METHYLTRANSFERASE"/>
    <property type="match status" value="1"/>
</dbReference>
<dbReference type="EC" id="2.1.1.33" evidence="9"/>
<accession>A0A0G4I5J8</accession>
<dbReference type="InterPro" id="IPR003358">
    <property type="entry name" value="tRNA_(Gua-N-7)_MeTrfase_Trmb"/>
</dbReference>
<dbReference type="GO" id="GO:0005634">
    <property type="term" value="C:nucleus"/>
    <property type="evidence" value="ECO:0007669"/>
    <property type="project" value="UniProtKB-SubCell"/>
</dbReference>
<feature type="binding site" evidence="9">
    <location>
        <begin position="284"/>
        <end position="286"/>
    </location>
    <ligand>
        <name>S-adenosyl-L-methionine</name>
        <dbReference type="ChEBI" id="CHEBI:59789"/>
    </ligand>
</feature>
<dbReference type="PhylomeDB" id="A0A0G4I5J8"/>
<sequence length="311" mass="33536">MENQQKVKKPKKGEYRQRAHVNPFSDAVTIEYPPSPDWVDWSLHFPSFFGREEEKGGKLPLNTLENPVHYPHPVAPELNGSGGKSVEIVDVGCGFGGLTVALGSVFPSTLILGMEIRDKVTNYVGERIRSLRSGAGDVNSPEDEEGGGGGGEEGKEKGGEGGDGSSSGVSAGEVSGGGKAQTEEKPGVSSGSSSDYRYGNVSVMRQNVMKNCANYFRKGQVSCSTLLSVYAYSLRIGGLLYTVTDVEDLHKWMKKACSEHPLFEEVTEDQLKEDPCVRLMMTATEESKKVARGGLPMFPAVFKRVPPPPIS</sequence>
<dbReference type="VEuPathDB" id="CryptoDB:Cvel_11154"/>
<evidence type="ECO:0000256" key="7">
    <source>
        <dbReference type="ARBA" id="ARBA00022884"/>
    </source>
</evidence>
<feature type="binding site" evidence="9">
    <location>
        <position position="92"/>
    </location>
    <ligand>
        <name>S-adenosyl-L-methionine</name>
        <dbReference type="ChEBI" id="CHEBI:59789"/>
    </ligand>
</feature>
<dbReference type="Gene3D" id="3.40.50.150">
    <property type="entry name" value="Vaccinia Virus protein VP39"/>
    <property type="match status" value="2"/>
</dbReference>
<dbReference type="InterPro" id="IPR025763">
    <property type="entry name" value="Trm8_euk"/>
</dbReference>
<keyword evidence="6 9" id="KW-0819">tRNA processing</keyword>
<feature type="binding site" evidence="9">
    <location>
        <begin position="207"/>
        <end position="208"/>
    </location>
    <ligand>
        <name>S-adenosyl-L-methionine</name>
        <dbReference type="ChEBI" id="CHEBI:59789"/>
    </ligand>
</feature>
<organism evidence="11">
    <name type="scientific">Chromera velia CCMP2878</name>
    <dbReference type="NCBI Taxonomy" id="1169474"/>
    <lineage>
        <taxon>Eukaryota</taxon>
        <taxon>Sar</taxon>
        <taxon>Alveolata</taxon>
        <taxon>Colpodellida</taxon>
        <taxon>Chromeraceae</taxon>
        <taxon>Chromera</taxon>
    </lineage>
</organism>
<comment type="function">
    <text evidence="9">Catalyzes the formation of N(7)-methylguanine at position 46 (m7G46) in tRNA.</text>
</comment>
<evidence type="ECO:0000256" key="2">
    <source>
        <dbReference type="ARBA" id="ARBA00022555"/>
    </source>
</evidence>
<evidence type="ECO:0000313" key="11">
    <source>
        <dbReference type="EMBL" id="CEM52230.1"/>
    </source>
</evidence>
<keyword evidence="5 9" id="KW-0949">S-adenosyl-L-methionine</keyword>
<protein>
    <recommendedName>
        <fullName evidence="9">tRNA (guanine-N(7)-)-methyltransferase</fullName>
        <ecNumber evidence="9">2.1.1.33</ecNumber>
    </recommendedName>
    <alternativeName>
        <fullName evidence="9">tRNA (guanine(46)-N(7))-methyltransferase</fullName>
    </alternativeName>
    <alternativeName>
        <fullName evidence="9">tRNA(m7G46)-methyltransferase</fullName>
    </alternativeName>
</protein>
<comment type="caution">
    <text evidence="9">Lacks conserved residue(s) required for the propagation of feature annotation.</text>
</comment>
<feature type="binding site" evidence="9">
    <location>
        <begin position="115"/>
        <end position="116"/>
    </location>
    <ligand>
        <name>S-adenosyl-L-methionine</name>
        <dbReference type="ChEBI" id="CHEBI:59789"/>
    </ligand>
</feature>
<keyword evidence="2 9" id="KW-0820">tRNA-binding</keyword>
<keyword evidence="8 9" id="KW-0539">Nucleus</keyword>
<dbReference type="EMBL" id="CDMZ01005189">
    <property type="protein sequence ID" value="CEM52230.1"/>
    <property type="molecule type" value="Genomic_DNA"/>
</dbReference>
<evidence type="ECO:0000256" key="10">
    <source>
        <dbReference type="SAM" id="MobiDB-lite"/>
    </source>
</evidence>
<dbReference type="InterPro" id="IPR029063">
    <property type="entry name" value="SAM-dependent_MTases_sf"/>
</dbReference>
<dbReference type="GO" id="GO:0043527">
    <property type="term" value="C:tRNA methyltransferase complex"/>
    <property type="evidence" value="ECO:0007669"/>
    <property type="project" value="TreeGrafter"/>
</dbReference>
<dbReference type="GO" id="GO:0008176">
    <property type="term" value="F:tRNA (guanine(46)-N7)-methyltransferase activity"/>
    <property type="evidence" value="ECO:0007669"/>
    <property type="project" value="UniProtKB-UniRule"/>
</dbReference>
<dbReference type="HAMAP" id="MF_03055">
    <property type="entry name" value="tRNA_methyltr_TrmB_euk"/>
    <property type="match status" value="1"/>
</dbReference>
<dbReference type="PANTHER" id="PTHR23417:SF16">
    <property type="entry name" value="TRNA (GUANINE-N(7)-)-METHYLTRANSFERASE"/>
    <property type="match status" value="1"/>
</dbReference>
<dbReference type="AlphaFoldDB" id="A0A0G4I5J8"/>
<dbReference type="GO" id="GO:0000049">
    <property type="term" value="F:tRNA binding"/>
    <property type="evidence" value="ECO:0007669"/>
    <property type="project" value="UniProtKB-UniRule"/>
</dbReference>
<proteinExistence type="inferred from homology"/>
<dbReference type="Pfam" id="PF02390">
    <property type="entry name" value="Methyltransf_4"/>
    <property type="match status" value="2"/>
</dbReference>
<comment type="catalytic activity">
    <reaction evidence="1 9">
        <text>guanosine(46) in tRNA + S-adenosyl-L-methionine = N(7)-methylguanosine(46) in tRNA + S-adenosyl-L-homocysteine</text>
        <dbReference type="Rhea" id="RHEA:42708"/>
        <dbReference type="Rhea" id="RHEA-COMP:10188"/>
        <dbReference type="Rhea" id="RHEA-COMP:10189"/>
        <dbReference type="ChEBI" id="CHEBI:57856"/>
        <dbReference type="ChEBI" id="CHEBI:59789"/>
        <dbReference type="ChEBI" id="CHEBI:74269"/>
        <dbReference type="ChEBI" id="CHEBI:74480"/>
        <dbReference type="EC" id="2.1.1.33"/>
    </reaction>
</comment>
<evidence type="ECO:0000256" key="9">
    <source>
        <dbReference type="HAMAP-Rule" id="MF_03055"/>
    </source>
</evidence>
<dbReference type="PROSITE" id="PS51625">
    <property type="entry name" value="SAM_MT_TRMB"/>
    <property type="match status" value="1"/>
</dbReference>
<dbReference type="SUPFAM" id="SSF53335">
    <property type="entry name" value="S-adenosyl-L-methionine-dependent methyltransferases"/>
    <property type="match status" value="1"/>
</dbReference>
<evidence type="ECO:0000256" key="1">
    <source>
        <dbReference type="ARBA" id="ARBA00000142"/>
    </source>
</evidence>
<comment type="similarity">
    <text evidence="9">Belongs to the class I-like SAM-binding methyltransferase superfamily. TrmB family.</text>
</comment>
<gene>
    <name evidence="11" type="ORF">Cvel_11154</name>
</gene>
<evidence type="ECO:0000256" key="4">
    <source>
        <dbReference type="ARBA" id="ARBA00022679"/>
    </source>
</evidence>
<name>A0A0G4I5J8_9ALVE</name>
<keyword evidence="7 9" id="KW-0694">RNA-binding</keyword>
<evidence type="ECO:0000256" key="3">
    <source>
        <dbReference type="ARBA" id="ARBA00022603"/>
    </source>
</evidence>
<evidence type="ECO:0000256" key="5">
    <source>
        <dbReference type="ARBA" id="ARBA00022691"/>
    </source>
</evidence>
<evidence type="ECO:0000256" key="8">
    <source>
        <dbReference type="ARBA" id="ARBA00023242"/>
    </source>
</evidence>
<feature type="region of interest" description="Disordered" evidence="10">
    <location>
        <begin position="133"/>
        <end position="196"/>
    </location>
</feature>
<reference evidence="11" key="1">
    <citation type="submission" date="2014-11" db="EMBL/GenBank/DDBJ databases">
        <authorList>
            <person name="Otto D Thomas"/>
            <person name="Naeem Raeece"/>
        </authorList>
    </citation>
    <scope>NUCLEOTIDE SEQUENCE</scope>
</reference>